<dbReference type="InterPro" id="IPR041457">
    <property type="entry name" value="CxC2_KDZ-assoc"/>
</dbReference>
<evidence type="ECO:0000259" key="2">
    <source>
        <dbReference type="Pfam" id="PF18803"/>
    </source>
</evidence>
<gene>
    <name evidence="3" type="ORF">PILCRDRAFT_9123</name>
</gene>
<accession>A0A0C3BUV9</accession>
<evidence type="ECO:0000313" key="4">
    <source>
        <dbReference type="Proteomes" id="UP000054166"/>
    </source>
</evidence>
<keyword evidence="4" id="KW-1185">Reference proteome</keyword>
<dbReference type="InParanoid" id="A0A0C3BUV9"/>
<reference evidence="4" key="2">
    <citation type="submission" date="2015-01" db="EMBL/GenBank/DDBJ databases">
        <title>Evolutionary Origins and Diversification of the Mycorrhizal Mutualists.</title>
        <authorList>
            <consortium name="DOE Joint Genome Institute"/>
            <consortium name="Mycorrhizal Genomics Consortium"/>
            <person name="Kohler A."/>
            <person name="Kuo A."/>
            <person name="Nagy L.G."/>
            <person name="Floudas D."/>
            <person name="Copeland A."/>
            <person name="Barry K.W."/>
            <person name="Cichocki N."/>
            <person name="Veneault-Fourrey C."/>
            <person name="LaButti K."/>
            <person name="Lindquist E.A."/>
            <person name="Lipzen A."/>
            <person name="Lundell T."/>
            <person name="Morin E."/>
            <person name="Murat C."/>
            <person name="Riley R."/>
            <person name="Ohm R."/>
            <person name="Sun H."/>
            <person name="Tunlid A."/>
            <person name="Henrissat B."/>
            <person name="Grigoriev I.V."/>
            <person name="Hibbett D.S."/>
            <person name="Martin F."/>
        </authorList>
    </citation>
    <scope>NUCLEOTIDE SEQUENCE [LARGE SCALE GENOMIC DNA]</scope>
    <source>
        <strain evidence="4">F 1598</strain>
    </source>
</reference>
<dbReference type="HOGENOM" id="CLU_003703_13_0_1"/>
<dbReference type="Pfam" id="PF18758">
    <property type="entry name" value="KDZ"/>
    <property type="match status" value="1"/>
</dbReference>
<dbReference type="EMBL" id="KN833001">
    <property type="protein sequence ID" value="KIM81092.1"/>
    <property type="molecule type" value="Genomic_DNA"/>
</dbReference>
<sequence length="748" mass="85296">MSALPCSSIEQPDLSEVLGAPDDGENEMMEDEVFYDAPEQQDNVDVALGEATSTLSSTHHHHYQVPEATRKPIPSLEHPETAFSFELLNFFQILNHQGKVSAYDFYLAVYNIRDNAGLANLPERYEQLLAPDAVMTQVVWHQRYKASAQWSVQPALIQAKNLPDGWEFASETKCWLYSLIAMADASYKMKSKEKGIENDPPLGDGWGHFVLMEPYNDYFKQYGNQIELNLCDSELCATDVSSKTAATGFKFSGIGGALCGRHTLVFKNGLGNLTKGERFANMDFIIFSAILSTALLMITFSYDICSYMHLKKKILRAAKIVLPKLHLYNHGKKCQLNLNLNFLWWSAQSDLEDPERLWAHLNPLSIKFLAQLNRAVEMHAKHCKAFNDFNNTFPPAAVEKWNQMVIDWDKDTTKPNPYEEPSESASLVDVHLELAREEEEEVKWGRVPMHEMSPVCFLQTGFALEEEQRKLCVLFAQTRTTILCKAELLEKWNALRCCIIKWREVQMVYMPGAEQIIARAKSITSTEQLDHAELENLFLPSSISPANSMLCCIPGLADKECSLCFAQADDALNELRRQLHVTLSILVFKRGQHSANPSMCSALQHCLCSSSALDPRGNWTQRLQKLDHSKDLQLPRREEEDPKKKKAMCVEWAKMKARADCWEEEILLTIEEMRHVIHFLDWHAKWWQERADLRPDVDPALRNGLRAYAAKQADMQQGLAQSFAKTWYPSLVANHFPIEWPSKYIPAS</sequence>
<feature type="region of interest" description="Disordered" evidence="1">
    <location>
        <begin position="1"/>
        <end position="25"/>
    </location>
</feature>
<feature type="domain" description="CxC2-like cysteine cluster KDZ transposase-associated" evidence="2">
    <location>
        <begin position="75"/>
        <end position="117"/>
    </location>
</feature>
<evidence type="ECO:0000313" key="3">
    <source>
        <dbReference type="EMBL" id="KIM81092.1"/>
    </source>
</evidence>
<dbReference type="InterPro" id="IPR040521">
    <property type="entry name" value="KDZ"/>
</dbReference>
<reference evidence="3 4" key="1">
    <citation type="submission" date="2014-04" db="EMBL/GenBank/DDBJ databases">
        <authorList>
            <consortium name="DOE Joint Genome Institute"/>
            <person name="Kuo A."/>
            <person name="Tarkka M."/>
            <person name="Buscot F."/>
            <person name="Kohler A."/>
            <person name="Nagy L.G."/>
            <person name="Floudas D."/>
            <person name="Copeland A."/>
            <person name="Barry K.W."/>
            <person name="Cichocki N."/>
            <person name="Veneault-Fourrey C."/>
            <person name="LaButti K."/>
            <person name="Lindquist E.A."/>
            <person name="Lipzen A."/>
            <person name="Lundell T."/>
            <person name="Morin E."/>
            <person name="Murat C."/>
            <person name="Sun H."/>
            <person name="Tunlid A."/>
            <person name="Henrissat B."/>
            <person name="Grigoriev I.V."/>
            <person name="Hibbett D.S."/>
            <person name="Martin F."/>
            <person name="Nordberg H.P."/>
            <person name="Cantor M.N."/>
            <person name="Hua S.X."/>
        </authorList>
    </citation>
    <scope>NUCLEOTIDE SEQUENCE [LARGE SCALE GENOMIC DNA]</scope>
    <source>
        <strain evidence="3 4">F 1598</strain>
    </source>
</reference>
<proteinExistence type="predicted"/>
<name>A0A0C3BUV9_PILCF</name>
<dbReference type="Proteomes" id="UP000054166">
    <property type="component" value="Unassembled WGS sequence"/>
</dbReference>
<organism evidence="3 4">
    <name type="scientific">Piloderma croceum (strain F 1598)</name>
    <dbReference type="NCBI Taxonomy" id="765440"/>
    <lineage>
        <taxon>Eukaryota</taxon>
        <taxon>Fungi</taxon>
        <taxon>Dikarya</taxon>
        <taxon>Basidiomycota</taxon>
        <taxon>Agaricomycotina</taxon>
        <taxon>Agaricomycetes</taxon>
        <taxon>Agaricomycetidae</taxon>
        <taxon>Atheliales</taxon>
        <taxon>Atheliaceae</taxon>
        <taxon>Piloderma</taxon>
    </lineage>
</organism>
<protein>
    <recommendedName>
        <fullName evidence="2">CxC2-like cysteine cluster KDZ transposase-associated domain-containing protein</fullName>
    </recommendedName>
</protein>
<dbReference type="STRING" id="765440.A0A0C3BUV9"/>
<dbReference type="AlphaFoldDB" id="A0A0C3BUV9"/>
<dbReference type="OrthoDB" id="2804062at2759"/>
<evidence type="ECO:0000256" key="1">
    <source>
        <dbReference type="SAM" id="MobiDB-lite"/>
    </source>
</evidence>
<dbReference type="Pfam" id="PF18803">
    <property type="entry name" value="CxC2"/>
    <property type="match status" value="1"/>
</dbReference>